<protein>
    <submittedName>
        <fullName evidence="1">Uncharacterized protein</fullName>
    </submittedName>
</protein>
<evidence type="ECO:0000313" key="2">
    <source>
        <dbReference type="Proteomes" id="UP001163835"/>
    </source>
</evidence>
<accession>A0ACC1TIU8</accession>
<dbReference type="Proteomes" id="UP001163835">
    <property type="component" value="Unassembled WGS sequence"/>
</dbReference>
<gene>
    <name evidence="1" type="ORF">F5876DRAFT_53036</name>
</gene>
<evidence type="ECO:0000313" key="1">
    <source>
        <dbReference type="EMBL" id="KAJ3804699.1"/>
    </source>
</evidence>
<name>A0ACC1TIU8_9AGAR</name>
<sequence length="911" mass="103224">MCWLLAAWLSLCAGVSRKTVNTVLKCLHLIITTILILIYTSLQGLGYGVSTAIPKIDVPKDIRTVYARAQLEPELVRIFCCPTYFTQYPADSTTRKCTWKKSPRSKPCGTDMWTTRHTRTGLKQIPKCLYTTQDLGSWLKFFLSRPKIDECLSQAFSKLQQPNPVHQDRMSDIQNSPAWQSLKGFLTSKYHLVFAVYIDWFNPYTNKIAGKVVSCGAIILYCLNLPPEIRFLPENVFIVGMMPAPHSPTIWTISHILVSFQRAIAEFDLPGKIIATHSHPGGITIALRLIPLIADLQAIRKVAGFLSHAAGLFCSFCNCHKDDIEDLDYNSWQMRDGATVRAQAMEWQNLVTVTAKETLAWQTGVRWTPMHNFPYWNPAKYVVLGFMHNFLEGILAFQLRALWGIGRTKEMLKSITQILDDESSSSIDTDELVQESQDLEIEAEYASQHESATGLTENFDHMDVDDKGEVDDEREPTPMPQLFIPLDDEGDETDEDFVPLDVETAFDFTPEQLGSIRNCILHVLLPASSDRPPPNLGEASHGKLKAHELLVLFTVILPLIIPELWWKGNEVETKRLQSFCDLVASTNIISAYSTSNDDADKYMYHYVKYRASIQDLHPGFKSMPNHHYAMHGGDQLKFWGPLSLLSEFPGERMNGDFGQIKTNKHLGDMEFTMVHKSACKGRLEASLHDDQYTNPATQKLAEILEPKDVFAFMHNPETMTGQQIAKALADGTVLSKDHYAILLKYLNNSGREYKSAYTNSRYPLGTLILPTMAQNHTQIPFNNSTYSCYKSHEGQSHIQFYIPGGYGGAWETGYIETIWELPLEGVKHTFLLVRKHQPLSPAQNSKSPYYHYPCSLLNAKLVRDTPSDHIYILEPRHIITHLTVYKRPKGTYGINSSDMLAICWALNRGRR</sequence>
<dbReference type="EMBL" id="MU795846">
    <property type="protein sequence ID" value="KAJ3804699.1"/>
    <property type="molecule type" value="Genomic_DNA"/>
</dbReference>
<comment type="caution">
    <text evidence="1">The sequence shown here is derived from an EMBL/GenBank/DDBJ whole genome shotgun (WGS) entry which is preliminary data.</text>
</comment>
<keyword evidence="2" id="KW-1185">Reference proteome</keyword>
<proteinExistence type="predicted"/>
<reference evidence="1" key="1">
    <citation type="submission" date="2022-09" db="EMBL/GenBank/DDBJ databases">
        <title>A Global Phylogenomic Analysis of the Shiitake Genus Lentinula.</title>
        <authorList>
            <consortium name="DOE Joint Genome Institute"/>
            <person name="Sierra-Patev S."/>
            <person name="Min B."/>
            <person name="Naranjo-Ortiz M."/>
            <person name="Looney B."/>
            <person name="Konkel Z."/>
            <person name="Slot J.C."/>
            <person name="Sakamoto Y."/>
            <person name="Steenwyk J.L."/>
            <person name="Rokas A."/>
            <person name="Carro J."/>
            <person name="Camarero S."/>
            <person name="Ferreira P."/>
            <person name="Molpeceres G."/>
            <person name="Ruiz-Duenas F.J."/>
            <person name="Serrano A."/>
            <person name="Henrissat B."/>
            <person name="Drula E."/>
            <person name="Hughes K.W."/>
            <person name="Mata J.L."/>
            <person name="Ishikawa N.K."/>
            <person name="Vargas-Isla R."/>
            <person name="Ushijima S."/>
            <person name="Smith C.A."/>
            <person name="Ahrendt S."/>
            <person name="Andreopoulos W."/>
            <person name="He G."/>
            <person name="Labutti K."/>
            <person name="Lipzen A."/>
            <person name="Ng V."/>
            <person name="Riley R."/>
            <person name="Sandor L."/>
            <person name="Barry K."/>
            <person name="Martinez A.T."/>
            <person name="Xiao Y."/>
            <person name="Gibbons J.G."/>
            <person name="Terashima K."/>
            <person name="Grigoriev I.V."/>
            <person name="Hibbett D.S."/>
        </authorList>
    </citation>
    <scope>NUCLEOTIDE SEQUENCE</scope>
    <source>
        <strain evidence="1">TMI1499</strain>
    </source>
</reference>
<organism evidence="1 2">
    <name type="scientific">Lentinula aff. lateritia</name>
    <dbReference type="NCBI Taxonomy" id="2804960"/>
    <lineage>
        <taxon>Eukaryota</taxon>
        <taxon>Fungi</taxon>
        <taxon>Dikarya</taxon>
        <taxon>Basidiomycota</taxon>
        <taxon>Agaricomycotina</taxon>
        <taxon>Agaricomycetes</taxon>
        <taxon>Agaricomycetidae</taxon>
        <taxon>Agaricales</taxon>
        <taxon>Marasmiineae</taxon>
        <taxon>Omphalotaceae</taxon>
        <taxon>Lentinula</taxon>
    </lineage>
</organism>